<gene>
    <name evidence="1" type="ORF">BI198_14905</name>
</gene>
<sequence>MVLVIALVMLVSMTLIMTASLYVSQLSKKSATAGQQQLQVAQKALAEHLAALNTSPVEAVDEFVVCPAEYAAWSDSVLRCKTLLLSTETYGPRGRFYSGYTSLVLQQSLTEEITADEFK</sequence>
<reference evidence="2" key="1">
    <citation type="submission" date="2016-09" db="EMBL/GenBank/DDBJ databases">
        <authorList>
            <person name="Wan X."/>
            <person name="Hou S."/>
        </authorList>
    </citation>
    <scope>NUCLEOTIDE SEQUENCE [LARGE SCALE GENOMIC DNA]</scope>
    <source>
        <strain evidence="2">KH87</strain>
    </source>
</reference>
<dbReference type="EMBL" id="MKEK01000001">
    <property type="protein sequence ID" value="OEY71129.1"/>
    <property type="molecule type" value="Genomic_DNA"/>
</dbReference>
<evidence type="ECO:0000313" key="1">
    <source>
        <dbReference type="EMBL" id="OEY71129.1"/>
    </source>
</evidence>
<keyword evidence="2" id="KW-1185">Reference proteome</keyword>
<dbReference type="AlphaFoldDB" id="A0A1E7QAC5"/>
<evidence type="ECO:0000313" key="2">
    <source>
        <dbReference type="Proteomes" id="UP000242258"/>
    </source>
</evidence>
<organism evidence="1 2">
    <name type="scientific">Rheinheimera salexigens</name>
    <dbReference type="NCBI Taxonomy" id="1628148"/>
    <lineage>
        <taxon>Bacteria</taxon>
        <taxon>Pseudomonadati</taxon>
        <taxon>Pseudomonadota</taxon>
        <taxon>Gammaproteobacteria</taxon>
        <taxon>Chromatiales</taxon>
        <taxon>Chromatiaceae</taxon>
        <taxon>Rheinheimera</taxon>
    </lineage>
</organism>
<name>A0A1E7QAC5_9GAMM</name>
<accession>A0A1E7QAC5</accession>
<dbReference type="CDD" id="cd07812">
    <property type="entry name" value="SRPBCC"/>
    <property type="match status" value="1"/>
</dbReference>
<proteinExistence type="predicted"/>
<comment type="caution">
    <text evidence="1">The sequence shown here is derived from an EMBL/GenBank/DDBJ whole genome shotgun (WGS) entry which is preliminary data.</text>
</comment>
<dbReference type="STRING" id="1628148.BI198_14905"/>
<protein>
    <submittedName>
        <fullName evidence="1">Uncharacterized protein</fullName>
    </submittedName>
</protein>
<dbReference type="Proteomes" id="UP000242258">
    <property type="component" value="Unassembled WGS sequence"/>
</dbReference>